<reference evidence="2" key="2">
    <citation type="submission" date="2020-09" db="EMBL/GenBank/DDBJ databases">
        <authorList>
            <person name="Sun Q."/>
            <person name="Ohkuma M."/>
        </authorList>
    </citation>
    <scope>NUCLEOTIDE SEQUENCE</scope>
    <source>
        <strain evidence="2">JCM 31311</strain>
    </source>
</reference>
<dbReference type="Pfam" id="PF01381">
    <property type="entry name" value="HTH_3"/>
    <property type="match status" value="1"/>
</dbReference>
<dbReference type="SUPFAM" id="SSF53850">
    <property type="entry name" value="Periplasmic binding protein-like II"/>
    <property type="match status" value="1"/>
</dbReference>
<dbReference type="CDD" id="cd00093">
    <property type="entry name" value="HTH_XRE"/>
    <property type="match status" value="1"/>
</dbReference>
<dbReference type="Pfam" id="PF12727">
    <property type="entry name" value="PBP_like"/>
    <property type="match status" value="1"/>
</dbReference>
<protein>
    <recommendedName>
        <fullName evidence="1">HTH cro/C1-type domain-containing protein</fullName>
    </recommendedName>
</protein>
<dbReference type="Gene3D" id="1.10.260.40">
    <property type="entry name" value="lambda repressor-like DNA-binding domains"/>
    <property type="match status" value="1"/>
</dbReference>
<dbReference type="EMBL" id="BMQL01000009">
    <property type="protein sequence ID" value="GGR07285.1"/>
    <property type="molecule type" value="Genomic_DNA"/>
</dbReference>
<accession>A0A918C7B1</accession>
<evidence type="ECO:0000313" key="2">
    <source>
        <dbReference type="EMBL" id="GGR07285.1"/>
    </source>
</evidence>
<feature type="domain" description="HTH cro/C1-type" evidence="1">
    <location>
        <begin position="12"/>
        <end position="66"/>
    </location>
</feature>
<sequence length="386" mass="40972">MERAGLSLKSHVRQLRERAGLRPGELAQSIGLTRQALHSIETQAYVPNTLIAFQLARVLNCTVDELFTLSRPQVEATLMGRATLPTRVQLARLGERLLGFALTGEAGLGQAADGVALSPDTPNEGAAPGSVVVELFSDLSRADQTAVLVGCDPSLGLAATYVARQRPQARLLWHSASSTAALRALARNEAHAAGIHLYEAAPGVSNLDAVQRELPGQRVHLFTLWSWEQGLMVAAGNPQRLRVPADLLRSGVRLVNREPGAGSRALLDAWLGEAGVSLAQRRELPGYSDEVPSHLEAAALVASGQADAAPGPRSTAQALGLGFVPVQRERFDLVVPGAHLQHPAIAALLLAVQQPDFRAELAALGGYDPQHAGELWQTTSPTLETL</sequence>
<dbReference type="InterPro" id="IPR024370">
    <property type="entry name" value="PBP_domain"/>
</dbReference>
<comment type="caution">
    <text evidence="2">The sequence shown here is derived from an EMBL/GenBank/DDBJ whole genome shotgun (WGS) entry which is preliminary data.</text>
</comment>
<dbReference type="SUPFAM" id="SSF47413">
    <property type="entry name" value="lambda repressor-like DNA-binding domains"/>
    <property type="match status" value="1"/>
</dbReference>
<dbReference type="RefSeq" id="WP_189089901.1">
    <property type="nucleotide sequence ID" value="NZ_BMQL01000009.1"/>
</dbReference>
<dbReference type="PANTHER" id="PTHR38431:SF1">
    <property type="entry name" value="BLL2305 PROTEIN"/>
    <property type="match status" value="1"/>
</dbReference>
<dbReference type="PANTHER" id="PTHR38431">
    <property type="entry name" value="BLL2305 PROTEIN"/>
    <property type="match status" value="1"/>
</dbReference>
<reference evidence="2" key="1">
    <citation type="journal article" date="2014" name="Int. J. Syst. Evol. Microbiol.">
        <title>Complete genome sequence of Corynebacterium casei LMG S-19264T (=DSM 44701T), isolated from a smear-ripened cheese.</title>
        <authorList>
            <consortium name="US DOE Joint Genome Institute (JGI-PGF)"/>
            <person name="Walter F."/>
            <person name="Albersmeier A."/>
            <person name="Kalinowski J."/>
            <person name="Ruckert C."/>
        </authorList>
    </citation>
    <scope>NUCLEOTIDE SEQUENCE</scope>
    <source>
        <strain evidence="2">JCM 31311</strain>
    </source>
</reference>
<keyword evidence="3" id="KW-1185">Reference proteome</keyword>
<dbReference type="GO" id="GO:0003677">
    <property type="term" value="F:DNA binding"/>
    <property type="evidence" value="ECO:0007669"/>
    <property type="project" value="InterPro"/>
</dbReference>
<organism evidence="2 3">
    <name type="scientific">Deinococcus ruber</name>
    <dbReference type="NCBI Taxonomy" id="1848197"/>
    <lineage>
        <taxon>Bacteria</taxon>
        <taxon>Thermotogati</taxon>
        <taxon>Deinococcota</taxon>
        <taxon>Deinococci</taxon>
        <taxon>Deinococcales</taxon>
        <taxon>Deinococcaceae</taxon>
        <taxon>Deinococcus</taxon>
    </lineage>
</organism>
<proteinExistence type="predicted"/>
<dbReference type="Proteomes" id="UP000603865">
    <property type="component" value="Unassembled WGS sequence"/>
</dbReference>
<dbReference type="PROSITE" id="PS50943">
    <property type="entry name" value="HTH_CROC1"/>
    <property type="match status" value="1"/>
</dbReference>
<name>A0A918C7B1_9DEIO</name>
<evidence type="ECO:0000259" key="1">
    <source>
        <dbReference type="PROSITE" id="PS50943"/>
    </source>
</evidence>
<evidence type="ECO:0000313" key="3">
    <source>
        <dbReference type="Proteomes" id="UP000603865"/>
    </source>
</evidence>
<gene>
    <name evidence="2" type="ORF">GCM10008957_19950</name>
</gene>
<dbReference type="InterPro" id="IPR001387">
    <property type="entry name" value="Cro/C1-type_HTH"/>
</dbReference>
<dbReference type="SMART" id="SM00530">
    <property type="entry name" value="HTH_XRE"/>
    <property type="match status" value="1"/>
</dbReference>
<dbReference type="AlphaFoldDB" id="A0A918C7B1"/>
<dbReference type="InterPro" id="IPR010982">
    <property type="entry name" value="Lambda_DNA-bd_dom_sf"/>
</dbReference>